<keyword evidence="1" id="KW-0732">Signal</keyword>
<reference evidence="2 3" key="1">
    <citation type="journal article" date="2019" name="Sci. Rep.">
        <title>Orb-weaving spider Araneus ventricosus genome elucidates the spidroin gene catalogue.</title>
        <authorList>
            <person name="Kono N."/>
            <person name="Nakamura H."/>
            <person name="Ohtoshi R."/>
            <person name="Moran D.A.P."/>
            <person name="Shinohara A."/>
            <person name="Yoshida Y."/>
            <person name="Fujiwara M."/>
            <person name="Mori M."/>
            <person name="Tomita M."/>
            <person name="Arakawa K."/>
        </authorList>
    </citation>
    <scope>NUCLEOTIDE SEQUENCE [LARGE SCALE GENOMIC DNA]</scope>
</reference>
<evidence type="ECO:0000256" key="1">
    <source>
        <dbReference type="SAM" id="SignalP"/>
    </source>
</evidence>
<feature type="signal peptide" evidence="1">
    <location>
        <begin position="1"/>
        <end position="28"/>
    </location>
</feature>
<dbReference type="AlphaFoldDB" id="A0A4Y2KHG8"/>
<evidence type="ECO:0000313" key="3">
    <source>
        <dbReference type="Proteomes" id="UP000499080"/>
    </source>
</evidence>
<organism evidence="2 3">
    <name type="scientific">Araneus ventricosus</name>
    <name type="common">Orbweaver spider</name>
    <name type="synonym">Epeira ventricosa</name>
    <dbReference type="NCBI Taxonomy" id="182803"/>
    <lineage>
        <taxon>Eukaryota</taxon>
        <taxon>Metazoa</taxon>
        <taxon>Ecdysozoa</taxon>
        <taxon>Arthropoda</taxon>
        <taxon>Chelicerata</taxon>
        <taxon>Arachnida</taxon>
        <taxon>Araneae</taxon>
        <taxon>Araneomorphae</taxon>
        <taxon>Entelegynae</taxon>
        <taxon>Araneoidea</taxon>
        <taxon>Araneidae</taxon>
        <taxon>Araneus</taxon>
    </lineage>
</organism>
<dbReference type="EMBL" id="BGPR01004592">
    <property type="protein sequence ID" value="GBN01186.1"/>
    <property type="molecule type" value="Genomic_DNA"/>
</dbReference>
<gene>
    <name evidence="2" type="ORF">AVEN_201356_1</name>
</gene>
<proteinExistence type="predicted"/>
<accession>A0A4Y2KHG8</accession>
<name>A0A4Y2KHG8_ARAVE</name>
<protein>
    <submittedName>
        <fullName evidence="2">Uncharacterized protein</fullName>
    </submittedName>
</protein>
<keyword evidence="3" id="KW-1185">Reference proteome</keyword>
<dbReference type="Proteomes" id="UP000499080">
    <property type="component" value="Unassembled WGS sequence"/>
</dbReference>
<comment type="caution">
    <text evidence="2">The sequence shown here is derived from an EMBL/GenBank/DDBJ whole genome shotgun (WGS) entry which is preliminary data.</text>
</comment>
<sequence>MSFWNNMQRCFSAMGAEFLLWMTTPVLTVNETNAFNRRISPYGLPVLLLESNRALWDMLGRRIESPSIPPTCPLNSEGIA</sequence>
<feature type="chain" id="PRO_5021336188" evidence="1">
    <location>
        <begin position="29"/>
        <end position="80"/>
    </location>
</feature>
<evidence type="ECO:0000313" key="2">
    <source>
        <dbReference type="EMBL" id="GBN01186.1"/>
    </source>
</evidence>